<keyword evidence="9 15" id="KW-0418">Kinase</keyword>
<dbReference type="InterPro" id="IPR023468">
    <property type="entry name" value="Riboflavin_kinase"/>
</dbReference>
<dbReference type="RefSeq" id="WP_110517749.1">
    <property type="nucleotide sequence ID" value="NZ_PDOF01000001.1"/>
</dbReference>
<keyword evidence="8 15" id="KW-0547">Nucleotide-binding</keyword>
<dbReference type="Pfam" id="PF01687">
    <property type="entry name" value="Flavokinase"/>
    <property type="match status" value="1"/>
</dbReference>
<dbReference type="EC" id="2.7.7.2" evidence="15"/>
<evidence type="ECO:0000256" key="8">
    <source>
        <dbReference type="ARBA" id="ARBA00022741"/>
    </source>
</evidence>
<evidence type="ECO:0000256" key="9">
    <source>
        <dbReference type="ARBA" id="ARBA00022777"/>
    </source>
</evidence>
<evidence type="ECO:0000256" key="6">
    <source>
        <dbReference type="ARBA" id="ARBA00022679"/>
    </source>
</evidence>
<dbReference type="UniPathway" id="UPA00276">
    <property type="reaction ID" value="UER00406"/>
</dbReference>
<dbReference type="NCBIfam" id="TIGR00083">
    <property type="entry name" value="ribF"/>
    <property type="match status" value="1"/>
</dbReference>
<dbReference type="AlphaFoldDB" id="A0A2W0HB68"/>
<evidence type="ECO:0000256" key="10">
    <source>
        <dbReference type="ARBA" id="ARBA00022827"/>
    </source>
</evidence>
<dbReference type="InterPro" id="IPR002606">
    <property type="entry name" value="Riboflavin_kinase_bac"/>
</dbReference>
<dbReference type="FunFam" id="3.40.50.620:FF:000021">
    <property type="entry name" value="Riboflavin biosynthesis protein"/>
    <property type="match status" value="1"/>
</dbReference>
<dbReference type="FunFam" id="2.40.30.30:FF:000003">
    <property type="entry name" value="Riboflavin biosynthesis protein"/>
    <property type="match status" value="1"/>
</dbReference>
<dbReference type="GO" id="GO:0009231">
    <property type="term" value="P:riboflavin biosynthetic process"/>
    <property type="evidence" value="ECO:0007669"/>
    <property type="project" value="InterPro"/>
</dbReference>
<keyword evidence="12" id="KW-0511">Multifunctional enzyme</keyword>
<keyword evidence="4 15" id="KW-0285">Flavoprotein</keyword>
<evidence type="ECO:0000256" key="2">
    <source>
        <dbReference type="ARBA" id="ARBA00004726"/>
    </source>
</evidence>
<evidence type="ECO:0000256" key="11">
    <source>
        <dbReference type="ARBA" id="ARBA00022840"/>
    </source>
</evidence>
<proteinExistence type="inferred from homology"/>
<evidence type="ECO:0000313" key="18">
    <source>
        <dbReference type="Proteomes" id="UP000248066"/>
    </source>
</evidence>
<dbReference type="Proteomes" id="UP000248066">
    <property type="component" value="Unassembled WGS sequence"/>
</dbReference>
<keyword evidence="18" id="KW-1185">Reference proteome</keyword>
<keyword evidence="11 15" id="KW-0067">ATP-binding</keyword>
<comment type="pathway">
    <text evidence="3 15">Cofactor biosynthesis; FMN biosynthesis; FMN from riboflavin (ATP route): step 1/1.</text>
</comment>
<dbReference type="PIRSF" id="PIRSF004491">
    <property type="entry name" value="FAD_Synth"/>
    <property type="match status" value="1"/>
</dbReference>
<comment type="catalytic activity">
    <reaction evidence="13 15">
        <text>riboflavin + ATP = FMN + ADP + H(+)</text>
        <dbReference type="Rhea" id="RHEA:14357"/>
        <dbReference type="ChEBI" id="CHEBI:15378"/>
        <dbReference type="ChEBI" id="CHEBI:30616"/>
        <dbReference type="ChEBI" id="CHEBI:57986"/>
        <dbReference type="ChEBI" id="CHEBI:58210"/>
        <dbReference type="ChEBI" id="CHEBI:456216"/>
        <dbReference type="EC" id="2.7.1.26"/>
    </reaction>
</comment>
<evidence type="ECO:0000256" key="4">
    <source>
        <dbReference type="ARBA" id="ARBA00022630"/>
    </source>
</evidence>
<comment type="catalytic activity">
    <reaction evidence="14 15">
        <text>FMN + ATP + H(+) = FAD + diphosphate</text>
        <dbReference type="Rhea" id="RHEA:17237"/>
        <dbReference type="ChEBI" id="CHEBI:15378"/>
        <dbReference type="ChEBI" id="CHEBI:30616"/>
        <dbReference type="ChEBI" id="CHEBI:33019"/>
        <dbReference type="ChEBI" id="CHEBI:57692"/>
        <dbReference type="ChEBI" id="CHEBI:58210"/>
        <dbReference type="EC" id="2.7.7.2"/>
    </reaction>
</comment>
<name>A0A2W0HB68_9BACI</name>
<feature type="domain" description="Riboflavin kinase" evidence="16">
    <location>
        <begin position="184"/>
        <end position="311"/>
    </location>
</feature>
<sequence length="313" mass="35320">MQTITIEHPHDFNEDDFPPLAIALGFFDGVHRGHRKVIGSAREKAEELGLHSAVMTFDPHPREVLGKGGPVACLTPLDKKVEEIANLGIDYLFVVQFTLPFAALTPQKFCDHYLIGLNVRHVTAGFDYTYGRLGKGTMETLPFHSRGRFTYSVVGKLDEDDRKISSTRIRECLTNGETDVAARLLGRNYETSGTVVKGDQRGRTIGFPTANVDDRDRHLIPKPGVYVTELKAEGTWYKGMCNVGFKPTFNKELPDAPVTEVHLFDFDGDLYGQDVTVRWHKRIRPEMPFPGVDGLIRQLEKDKEEAHRYFSSR</sequence>
<gene>
    <name evidence="17" type="primary">ribF</name>
    <name evidence="17" type="ORF">CR205_05520</name>
</gene>
<protein>
    <recommendedName>
        <fullName evidence="15">Riboflavin biosynthesis protein</fullName>
    </recommendedName>
    <domain>
        <recommendedName>
            <fullName evidence="15">Riboflavin kinase</fullName>
            <ecNumber evidence="15">2.7.1.26</ecNumber>
        </recommendedName>
        <alternativeName>
            <fullName evidence="15">Flavokinase</fullName>
        </alternativeName>
    </domain>
    <domain>
        <recommendedName>
            <fullName evidence="15">FMN adenylyltransferase</fullName>
            <ecNumber evidence="15">2.7.7.2</ecNumber>
        </recommendedName>
        <alternativeName>
            <fullName evidence="15">FAD pyrophosphorylase</fullName>
        </alternativeName>
        <alternativeName>
            <fullName evidence="15">FAD synthase</fullName>
        </alternativeName>
    </domain>
</protein>
<organism evidence="17 18">
    <name type="scientific">Alteribacter lacisalsi</name>
    <dbReference type="NCBI Taxonomy" id="2045244"/>
    <lineage>
        <taxon>Bacteria</taxon>
        <taxon>Bacillati</taxon>
        <taxon>Bacillota</taxon>
        <taxon>Bacilli</taxon>
        <taxon>Bacillales</taxon>
        <taxon>Bacillaceae</taxon>
        <taxon>Alteribacter</taxon>
    </lineage>
</organism>
<dbReference type="GO" id="GO:0003919">
    <property type="term" value="F:FMN adenylyltransferase activity"/>
    <property type="evidence" value="ECO:0007669"/>
    <property type="project" value="UniProtKB-UniRule"/>
</dbReference>
<dbReference type="SUPFAM" id="SSF82114">
    <property type="entry name" value="Riboflavin kinase-like"/>
    <property type="match status" value="1"/>
</dbReference>
<reference evidence="17 18" key="1">
    <citation type="submission" date="2017-10" db="EMBL/GenBank/DDBJ databases">
        <title>Bacillus sp. nov., a halophilic bacterium isolated from a Yangshapao Lake.</title>
        <authorList>
            <person name="Wang H."/>
        </authorList>
    </citation>
    <scope>NUCLEOTIDE SEQUENCE [LARGE SCALE GENOMIC DNA]</scope>
    <source>
        <strain evidence="17 18">YSP-3</strain>
    </source>
</reference>
<dbReference type="GO" id="GO:0009398">
    <property type="term" value="P:FMN biosynthetic process"/>
    <property type="evidence" value="ECO:0007669"/>
    <property type="project" value="UniProtKB-UniRule"/>
</dbReference>
<evidence type="ECO:0000256" key="7">
    <source>
        <dbReference type="ARBA" id="ARBA00022695"/>
    </source>
</evidence>
<dbReference type="InterPro" id="IPR015865">
    <property type="entry name" value="Riboflavin_kinase_bac/euk"/>
</dbReference>
<evidence type="ECO:0000256" key="5">
    <source>
        <dbReference type="ARBA" id="ARBA00022643"/>
    </source>
</evidence>
<comment type="similarity">
    <text evidence="15">Belongs to the ribF family.</text>
</comment>
<dbReference type="SUPFAM" id="SSF52374">
    <property type="entry name" value="Nucleotidylyl transferase"/>
    <property type="match status" value="1"/>
</dbReference>
<dbReference type="InterPro" id="IPR015864">
    <property type="entry name" value="FAD_synthase"/>
</dbReference>
<comment type="function">
    <text evidence="1">Catalyzes the phosphorylation of riboflavin to FMN followed by the adenylation of FMN to FAD.</text>
</comment>
<dbReference type="UniPathway" id="UPA00277">
    <property type="reaction ID" value="UER00407"/>
</dbReference>
<keyword evidence="6 15" id="KW-0808">Transferase</keyword>
<dbReference type="PANTHER" id="PTHR22749:SF6">
    <property type="entry name" value="RIBOFLAVIN KINASE"/>
    <property type="match status" value="1"/>
</dbReference>
<accession>A0A2W0HB68</accession>
<dbReference type="CDD" id="cd02064">
    <property type="entry name" value="FAD_synthetase_N"/>
    <property type="match status" value="1"/>
</dbReference>
<dbReference type="Gene3D" id="2.40.30.30">
    <property type="entry name" value="Riboflavin kinase-like"/>
    <property type="match status" value="1"/>
</dbReference>
<dbReference type="GO" id="GO:0008531">
    <property type="term" value="F:riboflavin kinase activity"/>
    <property type="evidence" value="ECO:0007669"/>
    <property type="project" value="UniProtKB-UniRule"/>
</dbReference>
<evidence type="ECO:0000256" key="1">
    <source>
        <dbReference type="ARBA" id="ARBA00002121"/>
    </source>
</evidence>
<evidence type="ECO:0000259" key="16">
    <source>
        <dbReference type="SMART" id="SM00904"/>
    </source>
</evidence>
<dbReference type="PANTHER" id="PTHR22749">
    <property type="entry name" value="RIBOFLAVIN KINASE/FMN ADENYLYLTRANSFERASE"/>
    <property type="match status" value="1"/>
</dbReference>
<evidence type="ECO:0000256" key="12">
    <source>
        <dbReference type="ARBA" id="ARBA00023268"/>
    </source>
</evidence>
<dbReference type="GO" id="GO:0006747">
    <property type="term" value="P:FAD biosynthetic process"/>
    <property type="evidence" value="ECO:0007669"/>
    <property type="project" value="UniProtKB-UniRule"/>
</dbReference>
<dbReference type="OrthoDB" id="9803667at2"/>
<evidence type="ECO:0000256" key="13">
    <source>
        <dbReference type="ARBA" id="ARBA00047880"/>
    </source>
</evidence>
<keyword evidence="7 15" id="KW-0548">Nucleotidyltransferase</keyword>
<keyword evidence="5 15" id="KW-0288">FMN</keyword>
<keyword evidence="10 15" id="KW-0274">FAD</keyword>
<dbReference type="EMBL" id="PDOF01000001">
    <property type="protein sequence ID" value="PYZ98056.1"/>
    <property type="molecule type" value="Genomic_DNA"/>
</dbReference>
<evidence type="ECO:0000256" key="15">
    <source>
        <dbReference type="PIRNR" id="PIRNR004491"/>
    </source>
</evidence>
<comment type="caution">
    <text evidence="17">The sequence shown here is derived from an EMBL/GenBank/DDBJ whole genome shotgun (WGS) entry which is preliminary data.</text>
</comment>
<dbReference type="InterPro" id="IPR014729">
    <property type="entry name" value="Rossmann-like_a/b/a_fold"/>
</dbReference>
<dbReference type="EC" id="2.7.1.26" evidence="15"/>
<dbReference type="Pfam" id="PF06574">
    <property type="entry name" value="FAD_syn"/>
    <property type="match status" value="1"/>
</dbReference>
<evidence type="ECO:0000256" key="3">
    <source>
        <dbReference type="ARBA" id="ARBA00005201"/>
    </source>
</evidence>
<evidence type="ECO:0000313" key="17">
    <source>
        <dbReference type="EMBL" id="PYZ98056.1"/>
    </source>
</evidence>
<dbReference type="GO" id="GO:0005524">
    <property type="term" value="F:ATP binding"/>
    <property type="evidence" value="ECO:0007669"/>
    <property type="project" value="UniProtKB-UniRule"/>
</dbReference>
<dbReference type="SMART" id="SM00904">
    <property type="entry name" value="Flavokinase"/>
    <property type="match status" value="1"/>
</dbReference>
<dbReference type="Gene3D" id="3.40.50.620">
    <property type="entry name" value="HUPs"/>
    <property type="match status" value="1"/>
</dbReference>
<comment type="pathway">
    <text evidence="2 15">Cofactor biosynthesis; FAD biosynthesis; FAD from FMN: step 1/1.</text>
</comment>
<evidence type="ECO:0000256" key="14">
    <source>
        <dbReference type="ARBA" id="ARBA00049494"/>
    </source>
</evidence>
<dbReference type="InterPro" id="IPR023465">
    <property type="entry name" value="Riboflavin_kinase_dom_sf"/>
</dbReference>